<evidence type="ECO:0000313" key="2">
    <source>
        <dbReference type="EMBL" id="QDQ27119.1"/>
    </source>
</evidence>
<dbReference type="AlphaFoldDB" id="A0A516SG29"/>
<dbReference type="PROSITE" id="PS51186">
    <property type="entry name" value="GNAT"/>
    <property type="match status" value="1"/>
</dbReference>
<dbReference type="InterPro" id="IPR000182">
    <property type="entry name" value="GNAT_dom"/>
</dbReference>
<dbReference type="Gene3D" id="3.40.630.30">
    <property type="match status" value="1"/>
</dbReference>
<sequence>MRIPTLDTPRLQLIGPDESHLDGYAAMYGDAESMQHIRGGQTFDRSGSWLKIATHVGHWQLRGYGFWSVREKASGEIVGQAGLMYPADNPALEIGWLVERRHWGKGYASEAAQAALDHAFQVVRAERVMAQIAPANTASRALARKLGMREDVERAAGGDFVYWAER</sequence>
<reference evidence="3" key="1">
    <citation type="submission" date="2019-07" db="EMBL/GenBank/DDBJ databases">
        <title>Chitinimonas sp. nov., isolated from Ny-Alesund, arctica soil.</title>
        <authorList>
            <person name="Xu Q."/>
            <person name="Peng F."/>
        </authorList>
    </citation>
    <scope>NUCLEOTIDE SEQUENCE [LARGE SCALE GENOMIC DNA]</scope>
    <source>
        <strain evidence="3">R3-44</strain>
    </source>
</reference>
<dbReference type="GO" id="GO:0016747">
    <property type="term" value="F:acyltransferase activity, transferring groups other than amino-acyl groups"/>
    <property type="evidence" value="ECO:0007669"/>
    <property type="project" value="InterPro"/>
</dbReference>
<dbReference type="InterPro" id="IPR016181">
    <property type="entry name" value="Acyl_CoA_acyltransferase"/>
</dbReference>
<dbReference type="PANTHER" id="PTHR43792">
    <property type="entry name" value="GNAT FAMILY, PUTATIVE (AFU_ORTHOLOGUE AFUA_3G00765)-RELATED-RELATED"/>
    <property type="match status" value="1"/>
</dbReference>
<evidence type="ECO:0000313" key="3">
    <source>
        <dbReference type="Proteomes" id="UP000317550"/>
    </source>
</evidence>
<keyword evidence="3" id="KW-1185">Reference proteome</keyword>
<dbReference type="RefSeq" id="WP_144278512.1">
    <property type="nucleotide sequence ID" value="NZ_CP041730.1"/>
</dbReference>
<keyword evidence="2" id="KW-0808">Transferase</keyword>
<gene>
    <name evidence="2" type="ORF">FNU76_12520</name>
</gene>
<evidence type="ECO:0000259" key="1">
    <source>
        <dbReference type="PROSITE" id="PS51186"/>
    </source>
</evidence>
<dbReference type="SUPFAM" id="SSF55729">
    <property type="entry name" value="Acyl-CoA N-acyltransferases (Nat)"/>
    <property type="match status" value="1"/>
</dbReference>
<organism evidence="2 3">
    <name type="scientific">Chitinimonas arctica</name>
    <dbReference type="NCBI Taxonomy" id="2594795"/>
    <lineage>
        <taxon>Bacteria</taxon>
        <taxon>Pseudomonadati</taxon>
        <taxon>Pseudomonadota</taxon>
        <taxon>Betaproteobacteria</taxon>
        <taxon>Neisseriales</taxon>
        <taxon>Chitinibacteraceae</taxon>
        <taxon>Chitinimonas</taxon>
    </lineage>
</organism>
<dbReference type="KEGG" id="cari:FNU76_12520"/>
<feature type="domain" description="N-acetyltransferase" evidence="1">
    <location>
        <begin position="1"/>
        <end position="166"/>
    </location>
</feature>
<dbReference type="InterPro" id="IPR051531">
    <property type="entry name" value="N-acetyltransferase"/>
</dbReference>
<name>A0A516SG29_9NEIS</name>
<accession>A0A516SG29</accession>
<proteinExistence type="predicted"/>
<dbReference type="PANTHER" id="PTHR43792:SF1">
    <property type="entry name" value="N-ACETYLTRANSFERASE DOMAIN-CONTAINING PROTEIN"/>
    <property type="match status" value="1"/>
</dbReference>
<dbReference type="Proteomes" id="UP000317550">
    <property type="component" value="Chromosome"/>
</dbReference>
<dbReference type="EMBL" id="CP041730">
    <property type="protein sequence ID" value="QDQ27119.1"/>
    <property type="molecule type" value="Genomic_DNA"/>
</dbReference>
<protein>
    <submittedName>
        <fullName evidence="2">GNAT family N-acetyltransferase</fullName>
    </submittedName>
</protein>
<dbReference type="Pfam" id="PF13302">
    <property type="entry name" value="Acetyltransf_3"/>
    <property type="match status" value="1"/>
</dbReference>
<dbReference type="CDD" id="cd04301">
    <property type="entry name" value="NAT_SF"/>
    <property type="match status" value="1"/>
</dbReference>
<dbReference type="OrthoDB" id="3533156at2"/>